<evidence type="ECO:0000313" key="14">
    <source>
        <dbReference type="EMBL" id="HIQ90611.1"/>
    </source>
</evidence>
<feature type="site" description="Interaction with DNA" evidence="10">
    <location>
        <position position="33"/>
    </location>
</feature>
<dbReference type="GO" id="GO:0003917">
    <property type="term" value="F:DNA topoisomerase type I (single strand cut, ATP-independent) activity"/>
    <property type="evidence" value="ECO:0007669"/>
    <property type="project" value="UniProtKB-UniRule"/>
</dbReference>
<dbReference type="InterPro" id="IPR013824">
    <property type="entry name" value="Topo_IA_cen_sub1"/>
</dbReference>
<dbReference type="EMBL" id="DVFV01000061">
    <property type="protein sequence ID" value="HIQ90611.1"/>
    <property type="molecule type" value="Genomic_DNA"/>
</dbReference>
<dbReference type="PRINTS" id="PR00417">
    <property type="entry name" value="PRTPISMRASEI"/>
</dbReference>
<reference evidence="14" key="2">
    <citation type="journal article" date="2021" name="PeerJ">
        <title>Extensive microbial diversity within the chicken gut microbiome revealed by metagenomics and culture.</title>
        <authorList>
            <person name="Gilroy R."/>
            <person name="Ravi A."/>
            <person name="Getino M."/>
            <person name="Pursley I."/>
            <person name="Horton D.L."/>
            <person name="Alikhan N.F."/>
            <person name="Baker D."/>
            <person name="Gharbi K."/>
            <person name="Hall N."/>
            <person name="Watson M."/>
            <person name="Adriaenssens E.M."/>
            <person name="Foster-Nyarko E."/>
            <person name="Jarju S."/>
            <person name="Secka A."/>
            <person name="Antonio M."/>
            <person name="Oren A."/>
            <person name="Chaudhuri R.R."/>
            <person name="La Ragione R."/>
            <person name="Hildebrand F."/>
            <person name="Pallen M.J."/>
        </authorList>
    </citation>
    <scope>NUCLEOTIDE SEQUENCE</scope>
    <source>
        <strain evidence="14">CHK147-3167</strain>
    </source>
</reference>
<dbReference type="SMART" id="SM00493">
    <property type="entry name" value="TOPRIM"/>
    <property type="match status" value="1"/>
</dbReference>
<comment type="similarity">
    <text evidence="2 10">Belongs to the type IA topoisomerase family.</text>
</comment>
<dbReference type="InterPro" id="IPR013825">
    <property type="entry name" value="Topo_IA_cen_sub2"/>
</dbReference>
<evidence type="ECO:0000256" key="4">
    <source>
        <dbReference type="ARBA" id="ARBA00022771"/>
    </source>
</evidence>
<dbReference type="SUPFAM" id="SSF56712">
    <property type="entry name" value="Prokaryotic type I DNA topoisomerase"/>
    <property type="match status" value="1"/>
</dbReference>
<evidence type="ECO:0000256" key="11">
    <source>
        <dbReference type="SAM" id="MobiDB-lite"/>
    </source>
</evidence>
<keyword evidence="9 10" id="KW-0413">Isomerase</keyword>
<evidence type="ECO:0000256" key="7">
    <source>
        <dbReference type="ARBA" id="ARBA00023029"/>
    </source>
</evidence>
<feature type="domain" description="Topo IA-type catalytic" evidence="13">
    <location>
        <begin position="132"/>
        <end position="551"/>
    </location>
</feature>
<protein>
    <recommendedName>
        <fullName evidence="10">DNA topoisomerase 1</fullName>
        <ecNumber evidence="10">5.6.2.1</ecNumber>
    </recommendedName>
    <alternativeName>
        <fullName evidence="10">DNA topoisomerase I</fullName>
    </alternativeName>
</protein>
<dbReference type="Gene3D" id="2.70.20.10">
    <property type="entry name" value="Topoisomerase I, domain 3"/>
    <property type="match status" value="1"/>
</dbReference>
<evidence type="ECO:0000256" key="9">
    <source>
        <dbReference type="ARBA" id="ARBA00023235"/>
    </source>
</evidence>
<dbReference type="SMART" id="SM00437">
    <property type="entry name" value="TOP1Ac"/>
    <property type="match status" value="1"/>
</dbReference>
<accession>A0A9D0ZQG1</accession>
<keyword evidence="5" id="KW-0862">Zinc</keyword>
<dbReference type="PANTHER" id="PTHR42785">
    <property type="entry name" value="DNA TOPOISOMERASE, TYPE IA, CORE"/>
    <property type="match status" value="1"/>
</dbReference>
<evidence type="ECO:0000259" key="12">
    <source>
        <dbReference type="PROSITE" id="PS50880"/>
    </source>
</evidence>
<organism evidence="14 15">
    <name type="scientific">Candidatus Coprosoma intestinipullorum</name>
    <dbReference type="NCBI Taxonomy" id="2840752"/>
    <lineage>
        <taxon>Bacteria</taxon>
        <taxon>Bacillati</taxon>
        <taxon>Bacillota</taxon>
        <taxon>Bacillota incertae sedis</taxon>
        <taxon>Candidatus Coprosoma</taxon>
    </lineage>
</organism>
<gene>
    <name evidence="10 14" type="primary">topA</name>
    <name evidence="14" type="ORF">IAB27_03165</name>
</gene>
<evidence type="ECO:0000256" key="1">
    <source>
        <dbReference type="ARBA" id="ARBA00000213"/>
    </source>
</evidence>
<dbReference type="SMART" id="SM00436">
    <property type="entry name" value="TOP1Bc"/>
    <property type="match status" value="1"/>
</dbReference>
<evidence type="ECO:0000256" key="3">
    <source>
        <dbReference type="ARBA" id="ARBA00022723"/>
    </source>
</evidence>
<dbReference type="GO" id="GO:0006265">
    <property type="term" value="P:DNA topological change"/>
    <property type="evidence" value="ECO:0007669"/>
    <property type="project" value="UniProtKB-UniRule"/>
</dbReference>
<dbReference type="InterPro" id="IPR000380">
    <property type="entry name" value="Topo_IA"/>
</dbReference>
<dbReference type="EC" id="5.6.2.1" evidence="10"/>
<feature type="site" description="Interaction with DNA" evidence="10">
    <location>
        <position position="483"/>
    </location>
</feature>
<dbReference type="GO" id="GO:0008270">
    <property type="term" value="F:zinc ion binding"/>
    <property type="evidence" value="ECO:0007669"/>
    <property type="project" value="UniProtKB-KW"/>
</dbReference>
<evidence type="ECO:0000256" key="8">
    <source>
        <dbReference type="ARBA" id="ARBA00023125"/>
    </source>
</evidence>
<feature type="site" description="Interaction with DNA" evidence="10">
    <location>
        <position position="143"/>
    </location>
</feature>
<dbReference type="Gene3D" id="1.10.290.10">
    <property type="entry name" value="Topoisomerase I, domain 4"/>
    <property type="match status" value="1"/>
</dbReference>
<dbReference type="Pfam" id="PF01131">
    <property type="entry name" value="Topoisom_bac"/>
    <property type="match status" value="1"/>
</dbReference>
<evidence type="ECO:0000259" key="13">
    <source>
        <dbReference type="PROSITE" id="PS52039"/>
    </source>
</evidence>
<feature type="region of interest" description="Disordered" evidence="11">
    <location>
        <begin position="240"/>
        <end position="264"/>
    </location>
</feature>
<dbReference type="GO" id="GO:0005694">
    <property type="term" value="C:chromosome"/>
    <property type="evidence" value="ECO:0007669"/>
    <property type="project" value="InterPro"/>
</dbReference>
<dbReference type="AlphaFoldDB" id="A0A9D0ZQG1"/>
<dbReference type="InterPro" id="IPR005733">
    <property type="entry name" value="TopoI_bac-type"/>
</dbReference>
<dbReference type="Gene3D" id="3.40.50.140">
    <property type="match status" value="1"/>
</dbReference>
<feature type="region of interest" description="Interaction with DNA" evidence="10">
    <location>
        <begin position="165"/>
        <end position="170"/>
    </location>
</feature>
<dbReference type="InterPro" id="IPR023406">
    <property type="entry name" value="Topo_IA_AS"/>
</dbReference>
<dbReference type="SUPFAM" id="SSF57783">
    <property type="entry name" value="Zinc beta-ribbon"/>
    <property type="match status" value="1"/>
</dbReference>
<feature type="domain" description="Toprim" evidence="12">
    <location>
        <begin position="3"/>
        <end position="116"/>
    </location>
</feature>
<name>A0A9D0ZQG1_9FIRM</name>
<evidence type="ECO:0000256" key="2">
    <source>
        <dbReference type="ARBA" id="ARBA00009446"/>
    </source>
</evidence>
<dbReference type="InterPro" id="IPR003601">
    <property type="entry name" value="Topo_IA_2"/>
</dbReference>
<reference evidence="14" key="1">
    <citation type="submission" date="2020-10" db="EMBL/GenBank/DDBJ databases">
        <authorList>
            <person name="Gilroy R."/>
        </authorList>
    </citation>
    <scope>NUCLEOTIDE SEQUENCE</scope>
    <source>
        <strain evidence="14">CHK147-3167</strain>
    </source>
</reference>
<dbReference type="InterPro" id="IPR006171">
    <property type="entry name" value="TOPRIM_dom"/>
</dbReference>
<comment type="catalytic activity">
    <reaction evidence="1 10">
        <text>ATP-independent breakage of single-stranded DNA, followed by passage and rejoining.</text>
        <dbReference type="EC" id="5.6.2.1"/>
    </reaction>
</comment>
<keyword evidence="7 10" id="KW-0799">Topoisomerase</keyword>
<dbReference type="InterPro" id="IPR023405">
    <property type="entry name" value="Topo_IA_core_domain"/>
</dbReference>
<dbReference type="Pfam" id="PF01396">
    <property type="entry name" value="Zn_ribbon_Top1"/>
    <property type="match status" value="3"/>
</dbReference>
<feature type="active site" description="O-(5'-phospho-DNA)-tyrosine intermediate" evidence="10">
    <location>
        <position position="294"/>
    </location>
</feature>
<dbReference type="PROSITE" id="PS50880">
    <property type="entry name" value="TOPRIM"/>
    <property type="match status" value="1"/>
</dbReference>
<feature type="site" description="Interaction with DNA" evidence="10">
    <location>
        <position position="146"/>
    </location>
</feature>
<dbReference type="HAMAP" id="MF_00952">
    <property type="entry name" value="Topoisom_1_prok"/>
    <property type="match status" value="1"/>
</dbReference>
<comment type="subunit">
    <text evidence="10">Monomer.</text>
</comment>
<dbReference type="PROSITE" id="PS52039">
    <property type="entry name" value="TOPO_IA_2"/>
    <property type="match status" value="1"/>
</dbReference>
<dbReference type="PANTHER" id="PTHR42785:SF1">
    <property type="entry name" value="DNA TOPOISOMERASE"/>
    <property type="match status" value="1"/>
</dbReference>
<dbReference type="InterPro" id="IPR003602">
    <property type="entry name" value="Topo_IA_DNA-bd_dom"/>
</dbReference>
<comment type="caution">
    <text evidence="14">The sequence shown here is derived from an EMBL/GenBank/DDBJ whole genome shotgun (WGS) entry which is preliminary data.</text>
</comment>
<dbReference type="PROSITE" id="PS00396">
    <property type="entry name" value="TOPO_IA_1"/>
    <property type="match status" value="1"/>
</dbReference>
<keyword evidence="4" id="KW-0863">Zinc-finger</keyword>
<dbReference type="Proteomes" id="UP000886786">
    <property type="component" value="Unassembled WGS sequence"/>
</dbReference>
<dbReference type="InterPro" id="IPR028612">
    <property type="entry name" value="Topoisom_1_IA"/>
</dbReference>
<evidence type="ECO:0000256" key="6">
    <source>
        <dbReference type="ARBA" id="ARBA00022842"/>
    </source>
</evidence>
<feature type="site" description="Interaction with DNA" evidence="10">
    <location>
        <position position="142"/>
    </location>
</feature>
<dbReference type="NCBIfam" id="TIGR01051">
    <property type="entry name" value="topA_bact"/>
    <property type="match status" value="1"/>
</dbReference>
<comment type="caution">
    <text evidence="10">Lacks conserved residue(s) required for the propagation of feature annotation.</text>
</comment>
<dbReference type="InterPro" id="IPR013498">
    <property type="entry name" value="Topo_IA_Znf"/>
</dbReference>
<keyword evidence="8 10" id="KW-0238">DNA-binding</keyword>
<keyword evidence="6" id="KW-0460">Magnesium</keyword>
<dbReference type="CDD" id="cd03363">
    <property type="entry name" value="TOPRIM_TopoIA_TopoI"/>
    <property type="match status" value="1"/>
</dbReference>
<evidence type="ECO:0000313" key="15">
    <source>
        <dbReference type="Proteomes" id="UP000886786"/>
    </source>
</evidence>
<dbReference type="GO" id="GO:0003677">
    <property type="term" value="F:DNA binding"/>
    <property type="evidence" value="ECO:0007669"/>
    <property type="project" value="UniProtKB-KW"/>
</dbReference>
<dbReference type="InterPro" id="IPR013826">
    <property type="entry name" value="Topo_IA_cen_sub3"/>
</dbReference>
<dbReference type="InterPro" id="IPR034149">
    <property type="entry name" value="TOPRIM_TopoI"/>
</dbReference>
<dbReference type="Gene3D" id="1.10.460.10">
    <property type="entry name" value="Topoisomerase I, domain 2"/>
    <property type="match status" value="1"/>
</dbReference>
<sequence length="677" mass="77620">MGKKLVIVESPTKVKSISKYLGKDYIVSSSKGHIRDLSTKGKYGLGVDIEDHFKPDYKTIKGKKKVIDELKKEAKQADKVYLATDPDREGEAISWHLYKCLGLDDDHYSRVVFHEVTKKAVLEAFKHEGKIDQNLVSSQEARRILDRIIGFRLSKLIRSKTDGSSAGRVQSVALKLIVDKEREINAFNPEEYWTITANFKDFEADLFEYKHKKIEIKTEDEADNILSKLSKTFTIESIDKKRKNRQSKPPFTTSTMQQESSNKLKFSSKKTMMVAQKLYEGIDLADETVGLITYMRTDSIRLSDDFVAESYKYIENKYGEKYTGPVKKSKKTENVQDAHEAIRPTSITRTPESVKPYLTNDEFKLYRMIYYRALASLMAPAEVEGTTVILDNNDYNFKATGQIIVFDGYLKAYSDYEDTKDTILPPFDTYKSNVIASSSIEKEQHFTQPPARYTEAKLIKTMDELGIGRPSTYATIIDNIKERGYVNLVERKFVPTEIGFEVNDKLQECFSNLINVKYTAAMEEDLDKVAEGKEVWYELLEKFYKDFEPAVKEAFDKLPKKEAEETGEMCPECNHPLVIRNGKYGKFVACSNFPECKYIKQEPRQESIICDCPNCDGKIVEKRSRKGKVFFGCNNYPNCKTAYWDKPTGEKCPECGSMLTEKKNKIKCSSCDYTKEA</sequence>
<comment type="function">
    <text evidence="10">Releases the supercoiling and torsional tension of DNA, which is introduced during the DNA replication and transcription, by transiently cleaving and rejoining one strand of the DNA duplex. Introduces a single-strand break via transesterification at a target site in duplex DNA. The scissile phosphodiester is attacked by the catalytic tyrosine of the enzyme, resulting in the formation of a DNA-(5'-phosphotyrosyl)-enzyme intermediate and the expulsion of a 3'-OH DNA strand. The free DNA strand then undergoes passage around the unbroken strand, thus removing DNA supercoils. Finally, in the religation step, the DNA 3'-OH attacks the covalent intermediate to expel the active-site tyrosine and restore the DNA phosphodiester backbone.</text>
</comment>
<dbReference type="Gene3D" id="3.30.65.10">
    <property type="entry name" value="Bacterial Topoisomerase I, domain 1"/>
    <property type="match status" value="2"/>
</dbReference>
<evidence type="ECO:0000256" key="5">
    <source>
        <dbReference type="ARBA" id="ARBA00022833"/>
    </source>
</evidence>
<dbReference type="Pfam" id="PF01751">
    <property type="entry name" value="Toprim"/>
    <property type="match status" value="1"/>
</dbReference>
<proteinExistence type="inferred from homology"/>
<keyword evidence="3" id="KW-0479">Metal-binding</keyword>
<feature type="compositionally biased region" description="Polar residues" evidence="11">
    <location>
        <begin position="247"/>
        <end position="264"/>
    </location>
</feature>
<dbReference type="InterPro" id="IPR013497">
    <property type="entry name" value="Topo_IA_cen"/>
</dbReference>
<evidence type="ECO:0000256" key="10">
    <source>
        <dbReference type="HAMAP-Rule" id="MF_00952"/>
    </source>
</evidence>
<feature type="site" description="Interaction with DNA" evidence="10">
    <location>
        <position position="296"/>
    </location>
</feature>
<dbReference type="CDD" id="cd00186">
    <property type="entry name" value="TOP1Ac"/>
    <property type="match status" value="1"/>
</dbReference>